<reference evidence="2" key="1">
    <citation type="submission" date="2016-01" db="EMBL/GenBank/DDBJ databases">
        <authorList>
            <person name="Peeters C."/>
        </authorList>
    </citation>
    <scope>NUCLEOTIDE SEQUENCE [LARGE SCALE GENOMIC DNA]</scope>
    <source>
        <strain evidence="2">LMG 29318</strain>
    </source>
</reference>
<dbReference type="Pfam" id="PF01425">
    <property type="entry name" value="Amidase"/>
    <property type="match status" value="1"/>
</dbReference>
<dbReference type="NCBIfam" id="NF006631">
    <property type="entry name" value="PRK09201.1"/>
    <property type="match status" value="1"/>
</dbReference>
<protein>
    <submittedName>
        <fullName evidence="2">Amidase</fullName>
    </submittedName>
</protein>
<evidence type="ECO:0000259" key="1">
    <source>
        <dbReference type="Pfam" id="PF01425"/>
    </source>
</evidence>
<dbReference type="InterPro" id="IPR023631">
    <property type="entry name" value="Amidase_dom"/>
</dbReference>
<dbReference type="PANTHER" id="PTHR11895">
    <property type="entry name" value="TRANSAMIDASE"/>
    <property type="match status" value="1"/>
</dbReference>
<gene>
    <name evidence="2" type="ORF">AWB75_06237</name>
</gene>
<dbReference type="EMBL" id="FCOF02000051">
    <property type="protein sequence ID" value="SAK89877.1"/>
    <property type="molecule type" value="Genomic_DNA"/>
</dbReference>
<evidence type="ECO:0000313" key="3">
    <source>
        <dbReference type="Proteomes" id="UP000054870"/>
    </source>
</evidence>
<comment type="caution">
    <text evidence="2">The sequence shown here is derived from an EMBL/GenBank/DDBJ whole genome shotgun (WGS) entry which is preliminary data.</text>
</comment>
<dbReference type="RefSeq" id="WP_061127892.1">
    <property type="nucleotide sequence ID" value="NZ_FCOF02000051.1"/>
</dbReference>
<dbReference type="Proteomes" id="UP000054870">
    <property type="component" value="Unassembled WGS sequence"/>
</dbReference>
<proteinExistence type="predicted"/>
<feature type="domain" description="Amidase" evidence="1">
    <location>
        <begin position="20"/>
        <end position="425"/>
    </location>
</feature>
<dbReference type="InterPro" id="IPR014087">
    <property type="entry name" value="Carboxybiuret_hydro_AtzE"/>
</dbReference>
<dbReference type="PANTHER" id="PTHR11895:SF172">
    <property type="entry name" value="GLUTAMYL-TRNA(GLN) AMIDOTRANSFERASE"/>
    <property type="match status" value="1"/>
</dbReference>
<keyword evidence="3" id="KW-1185">Reference proteome</keyword>
<dbReference type="Gene3D" id="3.90.1300.10">
    <property type="entry name" value="Amidase signature (AS) domain"/>
    <property type="match status" value="1"/>
</dbReference>
<dbReference type="AlphaFoldDB" id="A0A158D7X8"/>
<dbReference type="InterPro" id="IPR000120">
    <property type="entry name" value="Amidase"/>
</dbReference>
<accession>A0A158D7X8</accession>
<evidence type="ECO:0000313" key="2">
    <source>
        <dbReference type="EMBL" id="SAK89877.1"/>
    </source>
</evidence>
<dbReference type="NCBIfam" id="TIGR02715">
    <property type="entry name" value="amido_AtzE"/>
    <property type="match status" value="1"/>
</dbReference>
<dbReference type="SUPFAM" id="SSF75304">
    <property type="entry name" value="Amidase signature (AS) enzymes"/>
    <property type="match status" value="1"/>
</dbReference>
<sequence length="445" mass="46676">MNRAVEIAADVRARRRSAVDVTREALANIERANPAINAFHHVFSDSAMQRAQRIDELIAEGVDPGPLAGVPFAAKSLFDIEGRVTVAGSRARLDAPAALRDADAVASLQNAGAVLVGTTHMDELACGATGENPHFGDVRNPHDAERMTGGSSGGSAAAVAAGCVSLALGSDTNGSIRAPAALCGVWSIKPTFGRLCKRGVLAYADSLDCIGGFAPGVDDLTALYAVLAGDAAEQRLRALRVAVLGGFFETWASREARDAVMQTASVLGPHETIVMPEDEMQLARGAATIISNVEVAAAHAKLLDAPAEDVSPRLRTRLLAGALTPAAWYARALRYQTRFRARMSRLFGDFDILLAPCTPFSAPRFSDTTIVIGSHALEPAKHLGLLTQPISFAGLPVVTAPVIGDGRMPLGVQLIGAPFDEAACLAAARRIGQAFRNTQRTSTET</sequence>
<dbReference type="OrthoDB" id="8872210at2"/>
<name>A0A158D7X8_9BURK</name>
<dbReference type="GO" id="GO:0003824">
    <property type="term" value="F:catalytic activity"/>
    <property type="evidence" value="ECO:0007669"/>
    <property type="project" value="InterPro"/>
</dbReference>
<organism evidence="2 3">
    <name type="scientific">Caballeronia catudaia</name>
    <dbReference type="NCBI Taxonomy" id="1777136"/>
    <lineage>
        <taxon>Bacteria</taxon>
        <taxon>Pseudomonadati</taxon>
        <taxon>Pseudomonadota</taxon>
        <taxon>Betaproteobacteria</taxon>
        <taxon>Burkholderiales</taxon>
        <taxon>Burkholderiaceae</taxon>
        <taxon>Caballeronia</taxon>
    </lineage>
</organism>
<dbReference type="InterPro" id="IPR036928">
    <property type="entry name" value="AS_sf"/>
</dbReference>